<comment type="caution">
    <text evidence="2">The sequence shown here is derived from an EMBL/GenBank/DDBJ whole genome shotgun (WGS) entry which is preliminary data.</text>
</comment>
<name>A0AAD7DLY1_MYCRO</name>
<dbReference type="AlphaFoldDB" id="A0AAD7DLY1"/>
<reference evidence="2" key="1">
    <citation type="submission" date="2023-03" db="EMBL/GenBank/DDBJ databases">
        <title>Massive genome expansion in bonnet fungi (Mycena s.s.) driven by repeated elements and novel gene families across ecological guilds.</title>
        <authorList>
            <consortium name="Lawrence Berkeley National Laboratory"/>
            <person name="Harder C.B."/>
            <person name="Miyauchi S."/>
            <person name="Viragh M."/>
            <person name="Kuo A."/>
            <person name="Thoen E."/>
            <person name="Andreopoulos B."/>
            <person name="Lu D."/>
            <person name="Skrede I."/>
            <person name="Drula E."/>
            <person name="Henrissat B."/>
            <person name="Morin E."/>
            <person name="Kohler A."/>
            <person name="Barry K."/>
            <person name="LaButti K."/>
            <person name="Morin E."/>
            <person name="Salamov A."/>
            <person name="Lipzen A."/>
            <person name="Mereny Z."/>
            <person name="Hegedus B."/>
            <person name="Baldrian P."/>
            <person name="Stursova M."/>
            <person name="Weitz H."/>
            <person name="Taylor A."/>
            <person name="Grigoriev I.V."/>
            <person name="Nagy L.G."/>
            <person name="Martin F."/>
            <person name="Kauserud H."/>
        </authorList>
    </citation>
    <scope>NUCLEOTIDE SEQUENCE</scope>
    <source>
        <strain evidence="2">CBHHK067</strain>
    </source>
</reference>
<keyword evidence="1" id="KW-1133">Transmembrane helix</keyword>
<keyword evidence="1" id="KW-0812">Transmembrane</keyword>
<feature type="transmembrane region" description="Helical" evidence="1">
    <location>
        <begin position="81"/>
        <end position="102"/>
    </location>
</feature>
<evidence type="ECO:0000313" key="3">
    <source>
        <dbReference type="Proteomes" id="UP001221757"/>
    </source>
</evidence>
<protein>
    <submittedName>
        <fullName evidence="2">Uncharacterized protein</fullName>
    </submittedName>
</protein>
<dbReference type="Proteomes" id="UP001221757">
    <property type="component" value="Unassembled WGS sequence"/>
</dbReference>
<keyword evidence="1" id="KW-0472">Membrane</keyword>
<proteinExistence type="predicted"/>
<gene>
    <name evidence="2" type="ORF">B0H17DRAFT_1131761</name>
</gene>
<accession>A0AAD7DLY1</accession>
<evidence type="ECO:0000256" key="1">
    <source>
        <dbReference type="SAM" id="Phobius"/>
    </source>
</evidence>
<sequence>MSPIPSLPTARAVDTASTIATSASFLPISVESASAIASSASSLAASVTSVSASPTSASSLPTPTPSINPWAWVPPLNIPSWTPLLILPFFVGMFIYVVYAAWKAPKPDAPNPNPSKAQTTRSFSERMVEVRARMGDADIARPAPVYPAAADNAAPGSDRFTAVTPLNNQRRSMQIKNASIPLSFGAGFETKSSISSLVLARRRQQSDVQDPRSNLQFRKNPSFALYDGSL</sequence>
<dbReference type="EMBL" id="JARKIE010000040">
    <property type="protein sequence ID" value="KAJ7694831.1"/>
    <property type="molecule type" value="Genomic_DNA"/>
</dbReference>
<evidence type="ECO:0000313" key="2">
    <source>
        <dbReference type="EMBL" id="KAJ7694831.1"/>
    </source>
</evidence>
<keyword evidence="3" id="KW-1185">Reference proteome</keyword>
<organism evidence="2 3">
    <name type="scientific">Mycena rosella</name>
    <name type="common">Pink bonnet</name>
    <name type="synonym">Agaricus rosellus</name>
    <dbReference type="NCBI Taxonomy" id="1033263"/>
    <lineage>
        <taxon>Eukaryota</taxon>
        <taxon>Fungi</taxon>
        <taxon>Dikarya</taxon>
        <taxon>Basidiomycota</taxon>
        <taxon>Agaricomycotina</taxon>
        <taxon>Agaricomycetes</taxon>
        <taxon>Agaricomycetidae</taxon>
        <taxon>Agaricales</taxon>
        <taxon>Marasmiineae</taxon>
        <taxon>Mycenaceae</taxon>
        <taxon>Mycena</taxon>
    </lineage>
</organism>